<gene>
    <name evidence="1" type="ORF">AFUS01_LOCUS7632</name>
</gene>
<dbReference type="OrthoDB" id="413313at2759"/>
<evidence type="ECO:0000313" key="2">
    <source>
        <dbReference type="Proteomes" id="UP000708208"/>
    </source>
</evidence>
<evidence type="ECO:0000313" key="1">
    <source>
        <dbReference type="EMBL" id="CAG7718222.1"/>
    </source>
</evidence>
<protein>
    <submittedName>
        <fullName evidence="1">Uncharacterized protein</fullName>
    </submittedName>
</protein>
<dbReference type="InterPro" id="IPR004245">
    <property type="entry name" value="DUF229"/>
</dbReference>
<dbReference type="Pfam" id="PF02995">
    <property type="entry name" value="DUF229"/>
    <property type="match status" value="1"/>
</dbReference>
<accession>A0A8J2JG90</accession>
<comment type="caution">
    <text evidence="1">The sequence shown here is derived from an EMBL/GenBank/DDBJ whole genome shotgun (WGS) entry which is preliminary data.</text>
</comment>
<sequence>AWTYTNGSTITINETALQEFGFSLKTVRCCYKVISRVEQSLQNYDEYADRRTIISKDCRNLKNVRTIIPEEFIRVQCISAAWPMQGDVLYRQYHALFQPHKNANTTSKIKRWKTSEKEAPPNVFILGIDSMSNANFGRTMPKTKQVLKDLGATEFLGYTKVGHITFPNLVPALAGYSEEDLKEVCFYTDLTPQDECRGCEATGGLLPTAIYVHCVWSAHCSKLPS</sequence>
<reference evidence="1" key="1">
    <citation type="submission" date="2021-06" db="EMBL/GenBank/DDBJ databases">
        <authorList>
            <person name="Hodson N. C."/>
            <person name="Mongue J. A."/>
            <person name="Jaron S. K."/>
        </authorList>
    </citation>
    <scope>NUCLEOTIDE SEQUENCE</scope>
</reference>
<dbReference type="PANTHER" id="PTHR10974:SF1">
    <property type="entry name" value="FI08016P-RELATED"/>
    <property type="match status" value="1"/>
</dbReference>
<dbReference type="PANTHER" id="PTHR10974">
    <property type="entry name" value="FI08016P-RELATED"/>
    <property type="match status" value="1"/>
</dbReference>
<dbReference type="AlphaFoldDB" id="A0A8J2JG90"/>
<keyword evidence="2" id="KW-1185">Reference proteome</keyword>
<dbReference type="GO" id="GO:0005615">
    <property type="term" value="C:extracellular space"/>
    <property type="evidence" value="ECO:0007669"/>
    <property type="project" value="TreeGrafter"/>
</dbReference>
<organism evidence="1 2">
    <name type="scientific">Allacma fusca</name>
    <dbReference type="NCBI Taxonomy" id="39272"/>
    <lineage>
        <taxon>Eukaryota</taxon>
        <taxon>Metazoa</taxon>
        <taxon>Ecdysozoa</taxon>
        <taxon>Arthropoda</taxon>
        <taxon>Hexapoda</taxon>
        <taxon>Collembola</taxon>
        <taxon>Symphypleona</taxon>
        <taxon>Sminthuridae</taxon>
        <taxon>Allacma</taxon>
    </lineage>
</organism>
<feature type="non-terminal residue" evidence="1">
    <location>
        <position position="1"/>
    </location>
</feature>
<proteinExistence type="predicted"/>
<name>A0A8J2JG90_9HEXA</name>
<dbReference type="Proteomes" id="UP000708208">
    <property type="component" value="Unassembled WGS sequence"/>
</dbReference>
<dbReference type="EMBL" id="CAJVCH010051710">
    <property type="protein sequence ID" value="CAG7718222.1"/>
    <property type="molecule type" value="Genomic_DNA"/>
</dbReference>